<accession>A0AAV7IS08</accession>
<comment type="caution">
    <text evidence="1">The sequence shown here is derived from an EMBL/GenBank/DDBJ whole genome shotgun (WGS) entry which is preliminary data.</text>
</comment>
<reference evidence="1 2" key="1">
    <citation type="journal article" date="2021" name="J. Hered.">
        <title>A chromosome-level genome assembly of the parasitoid wasp, Cotesia glomerata (Hymenoptera: Braconidae).</title>
        <authorList>
            <person name="Pinto B.J."/>
            <person name="Weis J.J."/>
            <person name="Gamble T."/>
            <person name="Ode P.J."/>
            <person name="Paul R."/>
            <person name="Zaspel J.M."/>
        </authorList>
    </citation>
    <scope>NUCLEOTIDE SEQUENCE [LARGE SCALE GENOMIC DNA]</scope>
    <source>
        <strain evidence="1">CgM1</strain>
    </source>
</reference>
<dbReference type="EMBL" id="JAHXZJ010001119">
    <property type="protein sequence ID" value="KAH0555440.1"/>
    <property type="molecule type" value="Genomic_DNA"/>
</dbReference>
<keyword evidence="2" id="KW-1185">Reference proteome</keyword>
<gene>
    <name evidence="1" type="ORF">KQX54_018938</name>
</gene>
<proteinExistence type="predicted"/>
<evidence type="ECO:0000313" key="2">
    <source>
        <dbReference type="Proteomes" id="UP000826195"/>
    </source>
</evidence>
<protein>
    <submittedName>
        <fullName evidence="1">Uncharacterized protein</fullName>
    </submittedName>
</protein>
<dbReference type="Proteomes" id="UP000826195">
    <property type="component" value="Unassembled WGS sequence"/>
</dbReference>
<dbReference type="AlphaFoldDB" id="A0AAV7IS08"/>
<name>A0AAV7IS08_COTGL</name>
<sequence length="72" mass="7961">MVVLRVLRTAAAESQPPADRITILQLPEGARLLRDVVKLSGLLGSIEAMNRNVRVKFGSQRFVDEVAEVCKE</sequence>
<organism evidence="1 2">
    <name type="scientific">Cotesia glomerata</name>
    <name type="common">Lepidopteran parasitic wasp</name>
    <name type="synonym">Apanteles glomeratus</name>
    <dbReference type="NCBI Taxonomy" id="32391"/>
    <lineage>
        <taxon>Eukaryota</taxon>
        <taxon>Metazoa</taxon>
        <taxon>Ecdysozoa</taxon>
        <taxon>Arthropoda</taxon>
        <taxon>Hexapoda</taxon>
        <taxon>Insecta</taxon>
        <taxon>Pterygota</taxon>
        <taxon>Neoptera</taxon>
        <taxon>Endopterygota</taxon>
        <taxon>Hymenoptera</taxon>
        <taxon>Apocrita</taxon>
        <taxon>Ichneumonoidea</taxon>
        <taxon>Braconidae</taxon>
        <taxon>Microgastrinae</taxon>
        <taxon>Cotesia</taxon>
    </lineage>
</organism>
<evidence type="ECO:0000313" key="1">
    <source>
        <dbReference type="EMBL" id="KAH0555440.1"/>
    </source>
</evidence>